<organism evidence="1 2">
    <name type="scientific">Candidatus Thiodictyon syntrophicum</name>
    <dbReference type="NCBI Taxonomy" id="1166950"/>
    <lineage>
        <taxon>Bacteria</taxon>
        <taxon>Pseudomonadati</taxon>
        <taxon>Pseudomonadota</taxon>
        <taxon>Gammaproteobacteria</taxon>
        <taxon>Chromatiales</taxon>
        <taxon>Chromatiaceae</taxon>
        <taxon>Thiodictyon</taxon>
    </lineage>
</organism>
<keyword evidence="2" id="KW-1185">Reference proteome</keyword>
<protein>
    <recommendedName>
        <fullName evidence="3">CopG family transcriptional regulator</fullName>
    </recommendedName>
</protein>
<sequence>MTTVQIEMPDEIASEFYRRAPHPERRVELVERIFREYFSAHNAAESELDLLNQHADELNREAEDVLGYQVLP</sequence>
<evidence type="ECO:0000313" key="2">
    <source>
        <dbReference type="Proteomes" id="UP000232638"/>
    </source>
</evidence>
<dbReference type="KEGG" id="tsy:THSYN_23795"/>
<reference evidence="1 2" key="1">
    <citation type="submission" date="2017-03" db="EMBL/GenBank/DDBJ databases">
        <title>Complete genome sequence of Candidatus 'Thiodictyon syntrophicum' sp. nov. strain Cad16T, a photolithoautotroph purple sulfur bacterium isolated from an alpine meromictic lake.</title>
        <authorList>
            <person name="Luedin S.M."/>
            <person name="Pothier J.F."/>
            <person name="Danza F."/>
            <person name="Storelli N."/>
            <person name="Wittwer M."/>
            <person name="Tonolla M."/>
        </authorList>
    </citation>
    <scope>NUCLEOTIDE SEQUENCE [LARGE SCALE GENOMIC DNA]</scope>
    <source>
        <strain evidence="1 2">Cad16T</strain>
    </source>
</reference>
<evidence type="ECO:0000313" key="1">
    <source>
        <dbReference type="EMBL" id="AUB83678.1"/>
    </source>
</evidence>
<dbReference type="AlphaFoldDB" id="A0A2K8UDK3"/>
<name>A0A2K8UDK3_9GAMM</name>
<evidence type="ECO:0008006" key="3">
    <source>
        <dbReference type="Google" id="ProtNLM"/>
    </source>
</evidence>
<gene>
    <name evidence="1" type="ORF">THSYN_23795</name>
</gene>
<dbReference type="Proteomes" id="UP000232638">
    <property type="component" value="Chromosome"/>
</dbReference>
<proteinExistence type="predicted"/>
<accession>A0A2K8UDK3</accession>
<dbReference type="EMBL" id="CP020370">
    <property type="protein sequence ID" value="AUB83678.1"/>
    <property type="molecule type" value="Genomic_DNA"/>
</dbReference>